<feature type="transmembrane region" description="Helical" evidence="1">
    <location>
        <begin position="133"/>
        <end position="153"/>
    </location>
</feature>
<dbReference type="EnsemblBacteria" id="AAM05465">
    <property type="protein sequence ID" value="AAM05465"/>
    <property type="gene ID" value="MA_2063"/>
</dbReference>
<evidence type="ECO:0000256" key="1">
    <source>
        <dbReference type="SAM" id="Phobius"/>
    </source>
</evidence>
<proteinExistence type="predicted"/>
<dbReference type="GeneID" id="1473952"/>
<feature type="transmembrane region" description="Helical" evidence="1">
    <location>
        <begin position="165"/>
        <end position="186"/>
    </location>
</feature>
<evidence type="ECO:0000313" key="3">
    <source>
        <dbReference type="Proteomes" id="UP000002487"/>
    </source>
</evidence>
<dbReference type="KEGG" id="mac:MA_2063"/>
<dbReference type="HOGENOM" id="CLU_112756_0_0_2"/>
<keyword evidence="1" id="KW-0472">Membrane</keyword>
<keyword evidence="3" id="KW-1185">Reference proteome</keyword>
<gene>
    <name evidence="2" type="ordered locus">MA_2063</name>
</gene>
<keyword evidence="1" id="KW-1133">Transmembrane helix</keyword>
<dbReference type="InParanoid" id="Q8TP55"/>
<evidence type="ECO:0000313" key="2">
    <source>
        <dbReference type="EMBL" id="AAM05465.1"/>
    </source>
</evidence>
<keyword evidence="1" id="KW-0812">Transmembrane</keyword>
<protein>
    <submittedName>
        <fullName evidence="2">Uncharacterized protein</fullName>
    </submittedName>
</protein>
<name>Q8TP55_METAC</name>
<sequence>MKTVRGKFIRRETDADREKRFSGEGTEALYREHAGIPVIELELKSFLQLFDSFDPAPFHEKELNLDAEEYLYNAVDEFPLKKPLEIMIYLPSTEVNAQLETDLKEAIKNHFSYKRLLAEIELKRLLHQGRKNFIIALIFLFLCLLVIRLLSAFEESLVNTLFSEGLLIIGWVAMWEPVHIFLYGWWPIVHRRNIYEKIVHMDVYIGTGSPTKEMAQGYRFTPKKRF</sequence>
<accession>Q8TP55</accession>
<dbReference type="Proteomes" id="UP000002487">
    <property type="component" value="Chromosome"/>
</dbReference>
<dbReference type="RefSeq" id="WP_011022055.1">
    <property type="nucleotide sequence ID" value="NC_003552.1"/>
</dbReference>
<organism evidence="2 3">
    <name type="scientific">Methanosarcina acetivorans (strain ATCC 35395 / DSM 2834 / JCM 12185 / C2A)</name>
    <dbReference type="NCBI Taxonomy" id="188937"/>
    <lineage>
        <taxon>Archaea</taxon>
        <taxon>Methanobacteriati</taxon>
        <taxon>Methanobacteriota</taxon>
        <taxon>Stenosarchaea group</taxon>
        <taxon>Methanomicrobia</taxon>
        <taxon>Methanosarcinales</taxon>
        <taxon>Methanosarcinaceae</taxon>
        <taxon>Methanosarcina</taxon>
    </lineage>
</organism>
<dbReference type="EMBL" id="AE010299">
    <property type="protein sequence ID" value="AAM05465.1"/>
    <property type="molecule type" value="Genomic_DNA"/>
</dbReference>
<dbReference type="STRING" id="188937.MA_2063"/>
<reference evidence="2 3" key="1">
    <citation type="journal article" date="2002" name="Genome Res.">
        <title>The genome of Methanosarcina acetivorans reveals extensive metabolic and physiological diversity.</title>
        <authorList>
            <person name="Galagan J.E."/>
            <person name="Nusbaum C."/>
            <person name="Roy A."/>
            <person name="Endrizzi M.G."/>
            <person name="Macdonald P."/>
            <person name="FitzHugh W."/>
            <person name="Calvo S."/>
            <person name="Engels R."/>
            <person name="Smirnov S."/>
            <person name="Atnoor D."/>
            <person name="Brown A."/>
            <person name="Allen N."/>
            <person name="Naylor J."/>
            <person name="Stange-Thomann N."/>
            <person name="DeArellano K."/>
            <person name="Johnson R."/>
            <person name="Linton L."/>
            <person name="McEwan P."/>
            <person name="McKernan K."/>
            <person name="Talamas J."/>
            <person name="Tirrell A."/>
            <person name="Ye W."/>
            <person name="Zimmer A."/>
            <person name="Barber R.D."/>
            <person name="Cann I."/>
            <person name="Graham D.E."/>
            <person name="Grahame D.A."/>
            <person name="Guss A."/>
            <person name="Hedderich R."/>
            <person name="Ingram-Smith C."/>
            <person name="Kuettner C.H."/>
            <person name="Krzycki J.A."/>
            <person name="Leigh J.A."/>
            <person name="Li W."/>
            <person name="Liu J."/>
            <person name="Mukhopadhyay B."/>
            <person name="Reeve J.N."/>
            <person name="Smith K."/>
            <person name="Springer T.A."/>
            <person name="Umayam L.A."/>
            <person name="White O."/>
            <person name="White R.H."/>
            <person name="de Macario E.C."/>
            <person name="Ferry J.G."/>
            <person name="Jarrell K.F."/>
            <person name="Jing H."/>
            <person name="Macario A.J.L."/>
            <person name="Paulsen I."/>
            <person name="Pritchett M."/>
            <person name="Sowers K.R."/>
            <person name="Swanson R.V."/>
            <person name="Zinder S.H."/>
            <person name="Lander E."/>
            <person name="Metcalf W.W."/>
            <person name="Birren B."/>
        </authorList>
    </citation>
    <scope>NUCLEOTIDE SEQUENCE [LARGE SCALE GENOMIC DNA]</scope>
    <source>
        <strain evidence="3">ATCC 35395 / DSM 2834 / JCM 12185 / C2A</strain>
    </source>
</reference>
<dbReference type="AlphaFoldDB" id="Q8TP55"/>